<gene>
    <name evidence="1" type="ORF">D0Y96_05700</name>
</gene>
<dbReference type="Proteomes" id="UP000264702">
    <property type="component" value="Unassembled WGS sequence"/>
</dbReference>
<dbReference type="EMBL" id="QVQT01000002">
    <property type="protein sequence ID" value="RFU17624.1"/>
    <property type="molecule type" value="Genomic_DNA"/>
</dbReference>
<evidence type="ECO:0000313" key="1">
    <source>
        <dbReference type="EMBL" id="RFU17624.1"/>
    </source>
</evidence>
<keyword evidence="2" id="KW-1185">Reference proteome</keyword>
<proteinExistence type="predicted"/>
<accession>A0A372IRV2</accession>
<dbReference type="AlphaFoldDB" id="A0A372IRV2"/>
<comment type="caution">
    <text evidence="1">The sequence shown here is derived from an EMBL/GenBank/DDBJ whole genome shotgun (WGS) entry which is preliminary data.</text>
</comment>
<sequence length="109" mass="12888">MRLSHNVIRKILPRLIEEEWRRIELKRRPDLRSLSLLCREIDLLHPQIDDEARRPDNVEYPWSDSAGPVEVPSGWKFPVTDKLYTTTGRLLLKAATQLTRNPFPTYPRK</sequence>
<reference evidence="1 2" key="1">
    <citation type="submission" date="2018-08" db="EMBL/GenBank/DDBJ databases">
        <title>Acidipila sp. 4G-K13, an acidobacterium isolated from forest soil.</title>
        <authorList>
            <person name="Gao Z.-H."/>
            <person name="Qiu L.-H."/>
        </authorList>
    </citation>
    <scope>NUCLEOTIDE SEQUENCE [LARGE SCALE GENOMIC DNA]</scope>
    <source>
        <strain evidence="1 2">4G-K13</strain>
    </source>
</reference>
<name>A0A372IRV2_9BACT</name>
<organism evidence="1 2">
    <name type="scientific">Paracidobacterium acidisoli</name>
    <dbReference type="NCBI Taxonomy" id="2303751"/>
    <lineage>
        <taxon>Bacteria</taxon>
        <taxon>Pseudomonadati</taxon>
        <taxon>Acidobacteriota</taxon>
        <taxon>Terriglobia</taxon>
        <taxon>Terriglobales</taxon>
        <taxon>Acidobacteriaceae</taxon>
        <taxon>Paracidobacterium</taxon>
    </lineage>
</organism>
<evidence type="ECO:0000313" key="2">
    <source>
        <dbReference type="Proteomes" id="UP000264702"/>
    </source>
</evidence>
<protein>
    <submittedName>
        <fullName evidence="1">Uncharacterized protein</fullName>
    </submittedName>
</protein>